<proteinExistence type="predicted"/>
<dbReference type="InterPro" id="IPR058186">
    <property type="entry name" value="MIGRI"/>
</dbReference>
<dbReference type="EMBL" id="UGRS01000001">
    <property type="protein sequence ID" value="SUA35950.1"/>
    <property type="molecule type" value="Genomic_DNA"/>
</dbReference>
<sequence>MIGRILRIVFLVALLGLAVNRLLNRKHKRAIHETVQTGAWVLLAASALALGWYALAAG</sequence>
<dbReference type="Proteomes" id="UP000215033">
    <property type="component" value="Chromosome 1"/>
</dbReference>
<dbReference type="AlphaFoldDB" id="A0A378WEW0"/>
<keyword evidence="1" id="KW-0472">Membrane</keyword>
<dbReference type="KEGG" id="nzo:SAMEA4504057_1519"/>
<keyword evidence="1" id="KW-0812">Transmembrane</keyword>
<reference evidence="2 4" key="1">
    <citation type="submission" date="2017-06" db="EMBL/GenBank/DDBJ databases">
        <authorList>
            <consortium name="Pathogen Informatics"/>
        </authorList>
    </citation>
    <scope>NUCLEOTIDE SEQUENCE [LARGE SCALE GENOMIC DNA]</scope>
    <source>
        <strain evidence="2 4">NCTC12230</strain>
    </source>
</reference>
<dbReference type="NCBIfam" id="NF047648">
    <property type="entry name" value="MIGRI_fam"/>
    <property type="match status" value="1"/>
</dbReference>
<dbReference type="EMBL" id="LT906434">
    <property type="protein sequence ID" value="SNU80008.1"/>
    <property type="molecule type" value="Genomic_DNA"/>
</dbReference>
<evidence type="ECO:0000313" key="4">
    <source>
        <dbReference type="Proteomes" id="UP000215033"/>
    </source>
</evidence>
<name>A0A378WEW0_9NEIS</name>
<evidence type="ECO:0000256" key="1">
    <source>
        <dbReference type="SAM" id="Phobius"/>
    </source>
</evidence>
<accession>A0A378WEW0</accession>
<evidence type="ECO:0000313" key="5">
    <source>
        <dbReference type="Proteomes" id="UP000254055"/>
    </source>
</evidence>
<keyword evidence="1" id="KW-1133">Transmembrane helix</keyword>
<organism evidence="3 5">
    <name type="scientific">Neisseria zoodegmatis</name>
    <dbReference type="NCBI Taxonomy" id="326523"/>
    <lineage>
        <taxon>Bacteria</taxon>
        <taxon>Pseudomonadati</taxon>
        <taxon>Pseudomonadota</taxon>
        <taxon>Betaproteobacteria</taxon>
        <taxon>Neisseriales</taxon>
        <taxon>Neisseriaceae</taxon>
        <taxon>Neisseria</taxon>
    </lineage>
</organism>
<evidence type="ECO:0000313" key="3">
    <source>
        <dbReference type="EMBL" id="SUA35950.1"/>
    </source>
</evidence>
<dbReference type="RefSeq" id="WP_169709790.1">
    <property type="nucleotide sequence ID" value="NZ_LT906434.1"/>
</dbReference>
<reference evidence="3 5" key="2">
    <citation type="submission" date="2018-06" db="EMBL/GenBank/DDBJ databases">
        <authorList>
            <consortium name="Pathogen Informatics"/>
            <person name="Doyle S."/>
        </authorList>
    </citation>
    <scope>NUCLEOTIDE SEQUENCE [LARGE SCALE GENOMIC DNA]</scope>
    <source>
        <strain evidence="3 5">NCTC12229</strain>
    </source>
</reference>
<dbReference type="Proteomes" id="UP000254055">
    <property type="component" value="Unassembled WGS sequence"/>
</dbReference>
<gene>
    <name evidence="3" type="ORF">NCTC12229_00357</name>
    <name evidence="2" type="ORF">SAMEA4504057_01519</name>
</gene>
<feature type="transmembrane region" description="Helical" evidence="1">
    <location>
        <begin position="35"/>
        <end position="55"/>
    </location>
</feature>
<protein>
    <submittedName>
        <fullName evidence="3">NADH dehydrogenase I subunit N</fullName>
    </submittedName>
</protein>
<feature type="transmembrane region" description="Helical" evidence="1">
    <location>
        <begin position="6"/>
        <end position="23"/>
    </location>
</feature>
<evidence type="ECO:0000313" key="2">
    <source>
        <dbReference type="EMBL" id="SNU80008.1"/>
    </source>
</evidence>